<dbReference type="SUPFAM" id="SSF53335">
    <property type="entry name" value="S-adenosyl-L-methionine-dependent methyltransferases"/>
    <property type="match status" value="1"/>
</dbReference>
<dbReference type="EMBL" id="SMLW01000475">
    <property type="protein sequence ID" value="MTI25014.1"/>
    <property type="molecule type" value="Genomic_DNA"/>
</dbReference>
<dbReference type="Gene3D" id="3.40.50.150">
    <property type="entry name" value="Vaccinia Virus protein VP39"/>
    <property type="match status" value="1"/>
</dbReference>
<protein>
    <submittedName>
        <fullName evidence="5">Class I SAM-dependent methyltransferase</fullName>
    </submittedName>
</protein>
<evidence type="ECO:0000256" key="3">
    <source>
        <dbReference type="ARBA" id="ARBA00022679"/>
    </source>
</evidence>
<reference evidence="5 6" key="1">
    <citation type="submission" date="2019-02" db="EMBL/GenBank/DDBJ databases">
        <authorList>
            <person name="Goldberg S.R."/>
            <person name="Haltli B.A."/>
            <person name="Correa H."/>
            <person name="Russell K.G."/>
        </authorList>
    </citation>
    <scope>NUCLEOTIDE SEQUENCE [LARGE SCALE GENOMIC DNA]</scope>
    <source>
        <strain evidence="5 6">JCM 16186</strain>
    </source>
</reference>
<keyword evidence="3" id="KW-0808">Transferase</keyword>
<evidence type="ECO:0000259" key="4">
    <source>
        <dbReference type="Pfam" id="PF08241"/>
    </source>
</evidence>
<evidence type="ECO:0000256" key="1">
    <source>
        <dbReference type="ARBA" id="ARBA00008361"/>
    </source>
</evidence>
<evidence type="ECO:0000313" key="5">
    <source>
        <dbReference type="EMBL" id="MTI25014.1"/>
    </source>
</evidence>
<comment type="caution">
    <text evidence="5">The sequence shown here is derived from an EMBL/GenBank/DDBJ whole genome shotgun (WGS) entry which is preliminary data.</text>
</comment>
<dbReference type="InterPro" id="IPR029063">
    <property type="entry name" value="SAM-dependent_MTases_sf"/>
</dbReference>
<evidence type="ECO:0000256" key="2">
    <source>
        <dbReference type="ARBA" id="ARBA00022603"/>
    </source>
</evidence>
<dbReference type="RefSeq" id="WP_155171051.1">
    <property type="nucleotide sequence ID" value="NZ_BAAAFL010000008.1"/>
</dbReference>
<dbReference type="GO" id="GO:0008168">
    <property type="term" value="F:methyltransferase activity"/>
    <property type="evidence" value="ECO:0007669"/>
    <property type="project" value="UniProtKB-KW"/>
</dbReference>
<dbReference type="CDD" id="cd02440">
    <property type="entry name" value="AdoMet_MTases"/>
    <property type="match status" value="1"/>
</dbReference>
<sequence>MSVKDNFSEQSELYAAYRPHYPAMLFNYLFDNVKSFDCAWDCGTGNGQVAYQLARRFKKVYATDISTKQLDNAIKAPNIHYMQAPAEKTSIPSSSVDLVTVAQALHWFEVKSFYNEVKRVVKPGGILAYWGYNLLQVAKSIDPLIKNFHDNIVGSYWDPERKILLKEYADINFPLKDPHQTYFHYTVQWSLKHLKGYLESWSAVQHYIRQEHSNPVEPLIDQLQSHWRDNQVVTFPVFLILGRVG</sequence>
<keyword evidence="2 5" id="KW-0489">Methyltransferase</keyword>
<dbReference type="Proteomes" id="UP000798808">
    <property type="component" value="Unassembled WGS sequence"/>
</dbReference>
<keyword evidence="6" id="KW-1185">Reference proteome</keyword>
<feature type="domain" description="Methyltransferase type 11" evidence="4">
    <location>
        <begin position="41"/>
        <end position="128"/>
    </location>
</feature>
<dbReference type="PANTHER" id="PTHR44942:SF4">
    <property type="entry name" value="METHYLTRANSFERASE TYPE 11 DOMAIN-CONTAINING PROTEIN"/>
    <property type="match status" value="1"/>
</dbReference>
<gene>
    <name evidence="5" type="ORF">E1163_08690</name>
</gene>
<evidence type="ECO:0000313" key="6">
    <source>
        <dbReference type="Proteomes" id="UP000798808"/>
    </source>
</evidence>
<comment type="similarity">
    <text evidence="1">Belongs to the methyltransferase superfamily.</text>
</comment>
<dbReference type="InterPro" id="IPR051052">
    <property type="entry name" value="Diverse_substrate_MTase"/>
</dbReference>
<proteinExistence type="inferred from homology"/>
<dbReference type="GO" id="GO:0032259">
    <property type="term" value="P:methylation"/>
    <property type="evidence" value="ECO:0007669"/>
    <property type="project" value="UniProtKB-KW"/>
</dbReference>
<accession>A0ABW9RLP7</accession>
<dbReference type="PANTHER" id="PTHR44942">
    <property type="entry name" value="METHYLTRANSF_11 DOMAIN-CONTAINING PROTEIN"/>
    <property type="match status" value="1"/>
</dbReference>
<organism evidence="5 6">
    <name type="scientific">Fulvivirga kasyanovii</name>
    <dbReference type="NCBI Taxonomy" id="396812"/>
    <lineage>
        <taxon>Bacteria</taxon>
        <taxon>Pseudomonadati</taxon>
        <taxon>Bacteroidota</taxon>
        <taxon>Cytophagia</taxon>
        <taxon>Cytophagales</taxon>
        <taxon>Fulvivirgaceae</taxon>
        <taxon>Fulvivirga</taxon>
    </lineage>
</organism>
<dbReference type="InterPro" id="IPR013216">
    <property type="entry name" value="Methyltransf_11"/>
</dbReference>
<dbReference type="Pfam" id="PF08241">
    <property type="entry name" value="Methyltransf_11"/>
    <property type="match status" value="1"/>
</dbReference>
<name>A0ABW9RLP7_9BACT</name>